<feature type="domain" description="Proline dehydrogenase" evidence="2">
    <location>
        <begin position="81"/>
        <end position="377"/>
    </location>
</feature>
<dbReference type="PANTHER" id="PTHR13914:SF0">
    <property type="entry name" value="PROLINE DEHYDROGENASE 1, MITOCHONDRIAL"/>
    <property type="match status" value="1"/>
</dbReference>
<organism evidence="3 4">
    <name type="scientific">Litoribacter ruber</name>
    <dbReference type="NCBI Taxonomy" id="702568"/>
    <lineage>
        <taxon>Bacteria</taxon>
        <taxon>Pseudomonadati</taxon>
        <taxon>Bacteroidota</taxon>
        <taxon>Cytophagia</taxon>
        <taxon>Cytophagales</taxon>
        <taxon>Cyclobacteriaceae</taxon>
        <taxon>Litoribacter</taxon>
    </lineage>
</organism>
<dbReference type="Gene3D" id="3.20.20.220">
    <property type="match status" value="1"/>
</dbReference>
<dbReference type="AlphaFoldDB" id="A0AAP2CFT8"/>
<dbReference type="InterPro" id="IPR015659">
    <property type="entry name" value="Proline_oxidase"/>
</dbReference>
<keyword evidence="4" id="KW-1185">Reference proteome</keyword>
<dbReference type="GO" id="GO:0071949">
    <property type="term" value="F:FAD binding"/>
    <property type="evidence" value="ECO:0007669"/>
    <property type="project" value="TreeGrafter"/>
</dbReference>
<accession>A0AAP2CFT8</accession>
<evidence type="ECO:0000313" key="3">
    <source>
        <dbReference type="EMBL" id="MBS9522719.1"/>
    </source>
</evidence>
<keyword evidence="1" id="KW-0560">Oxidoreductase</keyword>
<sequence>MKTEPKISFDDLQVAFESKTDADLRKMYAIFATMNNQTAVKLGIKMTNLAFKLKFPVKGLMKATMFGHFCGGETIEDCHGTALDLGKYNIGSILDYSVEGEGDEQSYESTKIEILKTIEKAANSMHIDFAVFKVTGLGDFDIMTKIQDKEPLTEEEQASFDRLRGRFDELCKAAHDAKVRILVDAEESWFQDVIDDMVYEAMEKYNKETAIVYNTYQMYRHDMLQRLKGAHLDAVAKQYYLGVKLVRGAYMEKERQRALDMGYESPIQPTKEAADKDYNDALQFCINNKQRVFLVSGSHNELSNIMLTELMSLHGLKPNDERIYFAQLFGMSDNISYNLAKGGYNVMKYVPYGPVESVMPYLARRAEENTSISGQSSREFDLIKKEIARRRAIKNNK</sequence>
<evidence type="ECO:0000256" key="1">
    <source>
        <dbReference type="ARBA" id="ARBA00023002"/>
    </source>
</evidence>
<dbReference type="GO" id="GO:0010133">
    <property type="term" value="P:L-proline catabolic process to L-glutamate"/>
    <property type="evidence" value="ECO:0007669"/>
    <property type="project" value="TreeGrafter"/>
</dbReference>
<dbReference type="SUPFAM" id="SSF51730">
    <property type="entry name" value="FAD-linked oxidoreductase"/>
    <property type="match status" value="1"/>
</dbReference>
<dbReference type="PANTHER" id="PTHR13914">
    <property type="entry name" value="PROLINE OXIDASE"/>
    <property type="match status" value="1"/>
</dbReference>
<evidence type="ECO:0000259" key="2">
    <source>
        <dbReference type="Pfam" id="PF01619"/>
    </source>
</evidence>
<protein>
    <submittedName>
        <fullName evidence="3">Proline dehydrogenase family protein</fullName>
    </submittedName>
</protein>
<name>A0AAP2CFT8_9BACT</name>
<proteinExistence type="predicted"/>
<dbReference type="InterPro" id="IPR002872">
    <property type="entry name" value="Proline_DH_dom"/>
</dbReference>
<comment type="caution">
    <text evidence="3">The sequence shown here is derived from an EMBL/GenBank/DDBJ whole genome shotgun (WGS) entry which is preliminary data.</text>
</comment>
<dbReference type="GO" id="GO:0004657">
    <property type="term" value="F:proline dehydrogenase activity"/>
    <property type="evidence" value="ECO:0007669"/>
    <property type="project" value="InterPro"/>
</dbReference>
<dbReference type="Pfam" id="PF01619">
    <property type="entry name" value="Pro_dh"/>
    <property type="match status" value="1"/>
</dbReference>
<evidence type="ECO:0000313" key="4">
    <source>
        <dbReference type="Proteomes" id="UP001319104"/>
    </source>
</evidence>
<dbReference type="EMBL" id="JAHCMY010000001">
    <property type="protein sequence ID" value="MBS9522719.1"/>
    <property type="molecule type" value="Genomic_DNA"/>
</dbReference>
<gene>
    <name evidence="3" type="ORF">KI659_01710</name>
</gene>
<dbReference type="InterPro" id="IPR029041">
    <property type="entry name" value="FAD-linked_oxidoreductase-like"/>
</dbReference>
<dbReference type="RefSeq" id="WP_213943609.1">
    <property type="nucleotide sequence ID" value="NZ_JAHBGI010000004.1"/>
</dbReference>
<dbReference type="Proteomes" id="UP001319104">
    <property type="component" value="Unassembled WGS sequence"/>
</dbReference>
<reference evidence="3 4" key="1">
    <citation type="submission" date="2021-05" db="EMBL/GenBank/DDBJ databases">
        <authorList>
            <person name="Zhang Z.D."/>
            <person name="Osman G."/>
        </authorList>
    </citation>
    <scope>NUCLEOTIDE SEQUENCE [LARGE SCALE GENOMIC DNA]</scope>
    <source>
        <strain evidence="3 4">KCTC 32217</strain>
    </source>
</reference>